<proteinExistence type="predicted"/>
<keyword evidence="1" id="KW-0614">Plasmid</keyword>
<name>A0A1W6QWY3_KLEPN</name>
<organism evidence="1">
    <name type="scientific">Klebsiella pneumoniae</name>
    <dbReference type="NCBI Taxonomy" id="573"/>
    <lineage>
        <taxon>Bacteria</taxon>
        <taxon>Pseudomonadati</taxon>
        <taxon>Pseudomonadota</taxon>
        <taxon>Gammaproteobacteria</taxon>
        <taxon>Enterobacterales</taxon>
        <taxon>Enterobacteriaceae</taxon>
        <taxon>Klebsiella/Raoultella group</taxon>
        <taxon>Klebsiella</taxon>
        <taxon>Klebsiella pneumoniae complex</taxon>
    </lineage>
</organism>
<dbReference type="AlphaFoldDB" id="A0A1W6QWY3"/>
<dbReference type="EMBL" id="KX928752">
    <property type="protein sequence ID" value="ARO45965.1"/>
    <property type="molecule type" value="Genomic_DNA"/>
</dbReference>
<accession>A0A1W6QWY3</accession>
<evidence type="ECO:0008006" key="2">
    <source>
        <dbReference type="Google" id="ProtNLM"/>
    </source>
</evidence>
<evidence type="ECO:0000313" key="1">
    <source>
        <dbReference type="EMBL" id="ARO45965.1"/>
    </source>
</evidence>
<geneLocation type="plasmid" evidence="1">
    <name>pCRKP-59-KPC</name>
</geneLocation>
<protein>
    <recommendedName>
        <fullName evidence="2">Trimetoprim dihydrofolate reductase</fullName>
    </recommendedName>
</protein>
<sequence>MNEGKNEVSTSAAGRLRPCPLMCDGQQACVSRAPECGWVLPSTACRNARVAFVVKAFLSRKF</sequence>
<reference evidence="1" key="1">
    <citation type="submission" date="2016-09" db="EMBL/GenBank/DDBJ databases">
        <title>Molecular epidemiology of clinical carbapenem-resistant Enterobacteriaceae (CRE) strains in China.</title>
        <authorList>
            <person name="Zhang R."/>
            <person name="Liu L."/>
            <person name="Li R."/>
            <person name="Dong N."/>
            <person name="Zhou H."/>
            <person name="Chan E.W."/>
            <person name="Fang Y."/>
            <person name="Li Y."/>
            <person name="Liao K."/>
            <person name="Chen S."/>
        </authorList>
    </citation>
    <scope>NUCLEOTIDE SEQUENCE</scope>
    <source>
        <strain evidence="1">CRKP-59-KPC</strain>
        <plasmid evidence="1">pCRKP-59-KPC</plasmid>
    </source>
</reference>